<evidence type="ECO:0000259" key="8">
    <source>
        <dbReference type="PROSITE" id="PS50081"/>
    </source>
</evidence>
<dbReference type="InterPro" id="IPR037302">
    <property type="entry name" value="Unc-13_C2B"/>
</dbReference>
<dbReference type="InterPro" id="IPR002219">
    <property type="entry name" value="PKC_DAG/PE"/>
</dbReference>
<dbReference type="Gene3D" id="1.20.58.1100">
    <property type="match status" value="1"/>
</dbReference>
<dbReference type="PANTHER" id="PTHR10480">
    <property type="entry name" value="PROTEIN UNC-13 HOMOLOG"/>
    <property type="match status" value="1"/>
</dbReference>
<dbReference type="GO" id="GO:0042734">
    <property type="term" value="C:presynaptic membrane"/>
    <property type="evidence" value="ECO:0007669"/>
    <property type="project" value="TreeGrafter"/>
</dbReference>
<dbReference type="Gene3D" id="2.60.40.150">
    <property type="entry name" value="C2 domain"/>
    <property type="match status" value="2"/>
</dbReference>
<name>A0A914I4R7_GLORO</name>
<feature type="compositionally biased region" description="Basic and acidic residues" evidence="6">
    <location>
        <begin position="148"/>
        <end position="164"/>
    </location>
</feature>
<dbReference type="Pfam" id="PF06292">
    <property type="entry name" value="MUN"/>
    <property type="match status" value="1"/>
</dbReference>
<dbReference type="CDD" id="cd08395">
    <property type="entry name" value="C2C_Munc13"/>
    <property type="match status" value="1"/>
</dbReference>
<protein>
    <submittedName>
        <fullName evidence="12">Phorbol ester/diacylglycerol-binding protein unc-13</fullName>
    </submittedName>
</protein>
<feature type="domain" description="MHD2" evidence="10">
    <location>
        <begin position="1683"/>
        <end position="1844"/>
    </location>
</feature>
<keyword evidence="5" id="KW-0106">Calcium</keyword>
<feature type="region of interest" description="Disordered" evidence="6">
    <location>
        <begin position="330"/>
        <end position="352"/>
    </location>
</feature>
<evidence type="ECO:0000259" key="10">
    <source>
        <dbReference type="PROSITE" id="PS51259"/>
    </source>
</evidence>
<dbReference type="Gene3D" id="3.30.60.20">
    <property type="match status" value="1"/>
</dbReference>
<dbReference type="FunFam" id="2.60.40.150:FF:000014">
    <property type="entry name" value="protein unc-13 homolog B"/>
    <property type="match status" value="1"/>
</dbReference>
<dbReference type="SUPFAM" id="SSF57889">
    <property type="entry name" value="Cysteine-rich domain"/>
    <property type="match status" value="1"/>
</dbReference>
<evidence type="ECO:0000256" key="2">
    <source>
        <dbReference type="ARBA" id="ARBA00022737"/>
    </source>
</evidence>
<feature type="domain" description="C2" evidence="7">
    <location>
        <begin position="1004"/>
        <end position="1128"/>
    </location>
</feature>
<sequence>MPSHWPLGAAPILRTHSPAAAPPAKCHRLMCREWNGKIWHGISWTQSFDAIFSSALTSILSASAFFSGAGGTGTRGVGAAGDDDAEQPPQYTVTPMANGRHHAAHRFSPSTLPPKKALNLGKGKQQQQQQRRRRRAAAAEPTTVTKTDCWHQQEERSRSREGWRSRTSVYLPQADAEQEQQDGEQHQQASPSNDVKQQRSAKWRRHFPHNQGAARRISRHVEQVLNESDVVPGSCNTSAPCHTTLEQYPEMNNNNNNNNRNSSLQPLGIINNDARSLTVLEEQQTHPNGACVMSAAVVARKLSRSPLQPLALKKPIAVVYDARKSAFSTVDASGWPRGDTSLPPTAGGGRRLWPSRAAAASHSLSASVRKVAAAKRFARMRVAICDSSPARVDASAEEAQQRQTRTGGDALTDNTQQHNCISSSSNNGQHHYQQQRRQEDPERALLAFSKSFKKVKRARTVCSSSNKDKQLLGRRLHQLQQLQQRRMRLLGPGTGRARALSDPSPLRRTRSCAPPTSPQQCTSGGGGDRSSQQLTPSTNQLTPAWSTPSAEVRHASFSFEHPLLSQTRHPHWNVPSRPLIMTEICGDTEMPPNHHQQLELEQYEQQPLRVAHCRLQLPLNVDDVFGTTPPLHRSSASSPTAPSPQRDPSQQLVDLLAQTSDGIFQLPAAAASQTPASPRTPSPWRAASAVCSQRQRSPPKISVQGGDDNDDDNVPSTSANHFLVSDWPPELAADGPSRLRRQLVLRKKRSFSLIPAGHGILRQNGVEADAAEQEEREQMDETITFLLNYKRVKLIELYRRKLETAVEKSTVLDGRFDENGGASDGSAFYRSIDAMPSMSVSSTKRSIPVSELVLKTMATKRTALATAAKTTAQDQNLKQLVYRKCLQALIYPISATTPHNFCTTNFQTPTWCYECEGLLWGLARQGLRCSECGVKVHEKCRELLSADCLQRAAEKSNKHGEGDRAQNLIAVIRDRMKAQERNKPETFGRIANSFGVDDKTQQETLRAVKNSILEGSSKWSAKIQLTVICAKGLSGKDKTGKSDPYVTAQVGKVRKRTRTIHQELNPVWNEKFTFECHNSTDRIKVRVWDEDNDLKSKLRQKLTRESDDFLGQTIIEVRTLSGEMDVWYNLEKRTDKSVVSGAIRLHIKVDIKGEERLAPYHLQYTCLHEHLFLYQYKDDDVRLPQHQQQLLQQQLAAGAGGPDATAATPDDAWRLYFDECGQEIVEEFAMRYGIEQIYQAMTHFACLCTKYMCVGVPAVLSMLLANINAHYAHATATAAVSAPDRFNATNFGKDRFVKLLDQLHNSLRIDLGMYRKYFPSSNSAKLRDLKSTVDLLTSITFFRMKVLELASPPRASNVVRECAKACMETTYHLMFDTCCEKCEPSEESVKFWSEFIEYMMGIIEDDKNIYTPVLSQFPQELNVGQLSAATLWNLYKTDLKDALLEHAKTKRCKTPDYMNLYFRVKSFYSKYVAELPQYKESIPEFPEWFVPFVMDWLNENDEHSMDILRNAYNRDKADNFPQTSEHTKFSNSVVDVFTQLNEALKVLKQMDCPNPEVYVEMMRRFSTTLNKVLLAYADMVQKDFAKFMSSEKLACILMNNVQQLRVQLEKIYENMGGPNLDSDSNKVLNNLQKKLNNVLDKLSAQFVISLEHGIQEQINKLGVLLAKIKGPQLQKSQMAGEVDLVLEPLMDLLEDSLQRYAKQCEKTVLKYILKELWKITIVSMEKFVVLPPLGSSEKALLKQLPNAKIGGVAVTKLMSTHLKEGVKGMSSVKDMMEVARDSERSLTPKQCAVLDAALDAIKECFHAGGQGLKKSFFEKSPELQSLKYALSLYTQTTEQLIKTFISTQKQQDLPSQDQPVGEVSVQVDLFNHPHTGEQKITVKVIAANDLRWQITGSGTFKPFVEVHLVGPHLADKKRKMATKSQSNTWTPKFNETMHFFIGNEGEPENYELMFQVKDYCFAREDRIVGVGVLQLAQVLEQGSCACWVQLGRRLHIDETGLILLRILSQRQIDEIAKEFVRLKTECRYETETQSLVSSASFQQIGR</sequence>
<evidence type="ECO:0000313" key="12">
    <source>
        <dbReference type="WBParaSite" id="Gr19_v10_g68.t1"/>
    </source>
</evidence>
<evidence type="ECO:0000256" key="5">
    <source>
        <dbReference type="ARBA" id="ARBA00022837"/>
    </source>
</evidence>
<dbReference type="InterPro" id="IPR010439">
    <property type="entry name" value="MUN_dom"/>
</dbReference>
<evidence type="ECO:0000259" key="9">
    <source>
        <dbReference type="PROSITE" id="PS51258"/>
    </source>
</evidence>
<feature type="domain" description="Phorbol-ester/DAG-type" evidence="8">
    <location>
        <begin position="898"/>
        <end position="948"/>
    </location>
</feature>
<dbReference type="Pfam" id="PF00130">
    <property type="entry name" value="C1_1"/>
    <property type="match status" value="1"/>
</dbReference>
<feature type="compositionally biased region" description="Low complexity" evidence="6">
    <location>
        <begin position="669"/>
        <end position="683"/>
    </location>
</feature>
<keyword evidence="1" id="KW-0479">Metal-binding</keyword>
<dbReference type="GO" id="GO:0016081">
    <property type="term" value="P:synaptic vesicle docking"/>
    <property type="evidence" value="ECO:0007669"/>
    <property type="project" value="TreeGrafter"/>
</dbReference>
<dbReference type="InterPro" id="IPR020454">
    <property type="entry name" value="DAG/PE-bd"/>
</dbReference>
<dbReference type="PROSITE" id="PS50004">
    <property type="entry name" value="C2"/>
    <property type="match status" value="2"/>
</dbReference>
<dbReference type="GO" id="GO:0005516">
    <property type="term" value="F:calmodulin binding"/>
    <property type="evidence" value="ECO:0007669"/>
    <property type="project" value="TreeGrafter"/>
</dbReference>
<dbReference type="InterPro" id="IPR000008">
    <property type="entry name" value="C2_dom"/>
</dbReference>
<dbReference type="PANTHER" id="PTHR10480:SF12">
    <property type="entry name" value="UNC-13, ISOFORM E"/>
    <property type="match status" value="1"/>
</dbReference>
<feature type="compositionally biased region" description="Polar residues" evidence="6">
    <location>
        <begin position="529"/>
        <end position="549"/>
    </location>
</feature>
<dbReference type="GO" id="GO:0061789">
    <property type="term" value="P:dense core granule priming"/>
    <property type="evidence" value="ECO:0007669"/>
    <property type="project" value="TreeGrafter"/>
</dbReference>
<dbReference type="GO" id="GO:0019992">
    <property type="term" value="F:diacylglycerol binding"/>
    <property type="evidence" value="ECO:0007669"/>
    <property type="project" value="InterPro"/>
</dbReference>
<dbReference type="PROSITE" id="PS00479">
    <property type="entry name" value="ZF_DAG_PE_1"/>
    <property type="match status" value="1"/>
</dbReference>
<keyword evidence="4" id="KW-0862">Zinc</keyword>
<keyword evidence="2" id="KW-0677">Repeat</keyword>
<evidence type="ECO:0000313" key="11">
    <source>
        <dbReference type="Proteomes" id="UP000887572"/>
    </source>
</evidence>
<dbReference type="GO" id="GO:0031594">
    <property type="term" value="C:neuromuscular junction"/>
    <property type="evidence" value="ECO:0007669"/>
    <property type="project" value="TreeGrafter"/>
</dbReference>
<dbReference type="PROSITE" id="PS50081">
    <property type="entry name" value="ZF_DAG_PE_2"/>
    <property type="match status" value="1"/>
</dbReference>
<dbReference type="Pfam" id="PF00168">
    <property type="entry name" value="C2"/>
    <property type="match status" value="2"/>
</dbReference>
<dbReference type="Proteomes" id="UP000887572">
    <property type="component" value="Unplaced"/>
</dbReference>
<keyword evidence="11" id="KW-1185">Reference proteome</keyword>
<proteinExistence type="predicted"/>
<dbReference type="InterPro" id="IPR046349">
    <property type="entry name" value="C1-like_sf"/>
</dbReference>
<evidence type="ECO:0000256" key="1">
    <source>
        <dbReference type="ARBA" id="ARBA00022723"/>
    </source>
</evidence>
<dbReference type="InterPro" id="IPR014770">
    <property type="entry name" value="Munc13_1"/>
</dbReference>
<evidence type="ECO:0000256" key="4">
    <source>
        <dbReference type="ARBA" id="ARBA00022833"/>
    </source>
</evidence>
<feature type="region of interest" description="Disordered" evidence="6">
    <location>
        <begin position="626"/>
        <end position="649"/>
    </location>
</feature>
<dbReference type="PRINTS" id="PR00360">
    <property type="entry name" value="C2DOMAIN"/>
</dbReference>
<dbReference type="WBParaSite" id="Gr19_v10_g68.t1">
    <property type="protein sequence ID" value="Gr19_v10_g68.t1"/>
    <property type="gene ID" value="Gr19_v10_g68"/>
</dbReference>
<reference evidence="12" key="1">
    <citation type="submission" date="2022-11" db="UniProtKB">
        <authorList>
            <consortium name="WormBaseParasite"/>
        </authorList>
    </citation>
    <scope>IDENTIFICATION</scope>
</reference>
<dbReference type="FunFam" id="1.10.357.50:FF:000001">
    <property type="entry name" value="Protein unc-13 homolog B"/>
    <property type="match status" value="1"/>
</dbReference>
<accession>A0A914I4R7</accession>
<feature type="region of interest" description="Disordered" evidence="6">
    <location>
        <begin position="669"/>
        <end position="722"/>
    </location>
</feature>
<dbReference type="PROSITE" id="PS51258">
    <property type="entry name" value="MHD1"/>
    <property type="match status" value="1"/>
</dbReference>
<dbReference type="GO" id="GO:0017075">
    <property type="term" value="F:syntaxin-1 binding"/>
    <property type="evidence" value="ECO:0007669"/>
    <property type="project" value="TreeGrafter"/>
</dbReference>
<keyword evidence="3" id="KW-0863">Zinc-finger</keyword>
<dbReference type="PROSITE" id="PS51259">
    <property type="entry name" value="MHD2"/>
    <property type="match status" value="1"/>
</dbReference>
<dbReference type="GO" id="GO:0008270">
    <property type="term" value="F:zinc ion binding"/>
    <property type="evidence" value="ECO:0007669"/>
    <property type="project" value="UniProtKB-KW"/>
</dbReference>
<dbReference type="FunFam" id="2.60.40.150:FF:000002">
    <property type="entry name" value="Protein unc-13 homolog B"/>
    <property type="match status" value="1"/>
</dbReference>
<organism evidence="11 12">
    <name type="scientific">Globodera rostochiensis</name>
    <name type="common">Golden nematode worm</name>
    <name type="synonym">Heterodera rostochiensis</name>
    <dbReference type="NCBI Taxonomy" id="31243"/>
    <lineage>
        <taxon>Eukaryota</taxon>
        <taxon>Metazoa</taxon>
        <taxon>Ecdysozoa</taxon>
        <taxon>Nematoda</taxon>
        <taxon>Chromadorea</taxon>
        <taxon>Rhabditida</taxon>
        <taxon>Tylenchina</taxon>
        <taxon>Tylenchomorpha</taxon>
        <taxon>Tylenchoidea</taxon>
        <taxon>Heteroderidae</taxon>
        <taxon>Heteroderinae</taxon>
        <taxon>Globodera</taxon>
    </lineage>
</organism>
<feature type="region of interest" description="Disordered" evidence="6">
    <location>
        <begin position="389"/>
        <end position="440"/>
    </location>
</feature>
<feature type="domain" description="MHD1" evidence="9">
    <location>
        <begin position="1437"/>
        <end position="1580"/>
    </location>
</feature>
<dbReference type="SUPFAM" id="SSF49562">
    <property type="entry name" value="C2 domain (Calcium/lipid-binding domain, CaLB)"/>
    <property type="match status" value="2"/>
</dbReference>
<dbReference type="Gene3D" id="1.10.357.50">
    <property type="match status" value="1"/>
</dbReference>
<feature type="compositionally biased region" description="Low complexity" evidence="6">
    <location>
        <begin position="634"/>
        <end position="644"/>
    </location>
</feature>
<dbReference type="CDD" id="cd04027">
    <property type="entry name" value="C2B_Munc13"/>
    <property type="match status" value="1"/>
</dbReference>
<dbReference type="GO" id="GO:0005543">
    <property type="term" value="F:phospholipid binding"/>
    <property type="evidence" value="ECO:0007669"/>
    <property type="project" value="InterPro"/>
</dbReference>
<feature type="domain" description="C2" evidence="7">
    <location>
        <begin position="1859"/>
        <end position="1988"/>
    </location>
</feature>
<dbReference type="SMART" id="SM01145">
    <property type="entry name" value="DUF1041"/>
    <property type="match status" value="1"/>
</dbReference>
<feature type="region of interest" description="Disordered" evidence="6">
    <location>
        <begin position="73"/>
        <end position="216"/>
    </location>
</feature>
<evidence type="ECO:0000256" key="6">
    <source>
        <dbReference type="SAM" id="MobiDB-lite"/>
    </source>
</evidence>
<dbReference type="GO" id="GO:0035249">
    <property type="term" value="P:synaptic transmission, glutamatergic"/>
    <property type="evidence" value="ECO:0007669"/>
    <property type="project" value="TreeGrafter"/>
</dbReference>
<feature type="compositionally biased region" description="Basic residues" evidence="6">
    <location>
        <begin position="199"/>
        <end position="208"/>
    </location>
</feature>
<dbReference type="GO" id="GO:0099525">
    <property type="term" value="P:presynaptic dense core vesicle exocytosis"/>
    <property type="evidence" value="ECO:0007669"/>
    <property type="project" value="TreeGrafter"/>
</dbReference>
<dbReference type="InterPro" id="IPR014772">
    <property type="entry name" value="Munc13_dom-2"/>
</dbReference>
<feature type="compositionally biased region" description="Polar residues" evidence="6">
    <location>
        <begin position="401"/>
        <end position="432"/>
    </location>
</feature>
<dbReference type="GO" id="GO:0030672">
    <property type="term" value="C:synaptic vesicle membrane"/>
    <property type="evidence" value="ECO:0007669"/>
    <property type="project" value="TreeGrafter"/>
</dbReference>
<dbReference type="SMART" id="SM00109">
    <property type="entry name" value="C1"/>
    <property type="match status" value="1"/>
</dbReference>
<dbReference type="GO" id="GO:0005509">
    <property type="term" value="F:calcium ion binding"/>
    <property type="evidence" value="ECO:0007669"/>
    <property type="project" value="InterPro"/>
</dbReference>
<feature type="region of interest" description="Disordered" evidence="6">
    <location>
        <begin position="487"/>
        <end position="549"/>
    </location>
</feature>
<dbReference type="InterPro" id="IPR027080">
    <property type="entry name" value="Unc-13"/>
</dbReference>
<dbReference type="GO" id="GO:0043195">
    <property type="term" value="C:terminal bouton"/>
    <property type="evidence" value="ECO:0007669"/>
    <property type="project" value="TreeGrafter"/>
</dbReference>
<evidence type="ECO:0000256" key="3">
    <source>
        <dbReference type="ARBA" id="ARBA00022771"/>
    </source>
</evidence>
<evidence type="ECO:0000259" key="7">
    <source>
        <dbReference type="PROSITE" id="PS50004"/>
    </source>
</evidence>
<dbReference type="GO" id="GO:0016082">
    <property type="term" value="P:synaptic vesicle priming"/>
    <property type="evidence" value="ECO:0007669"/>
    <property type="project" value="TreeGrafter"/>
</dbReference>
<dbReference type="InterPro" id="IPR035892">
    <property type="entry name" value="C2_domain_sf"/>
</dbReference>
<dbReference type="SMART" id="SM00239">
    <property type="entry name" value="C2"/>
    <property type="match status" value="2"/>
</dbReference>
<dbReference type="GO" id="GO:0098831">
    <property type="term" value="C:presynaptic active zone cytoplasmic component"/>
    <property type="evidence" value="ECO:0007669"/>
    <property type="project" value="TreeGrafter"/>
</dbReference>
<dbReference type="PRINTS" id="PR00008">
    <property type="entry name" value="DAGPEDOMAIN"/>
</dbReference>